<keyword evidence="1" id="KW-1185">Reference proteome</keyword>
<dbReference type="Gene3D" id="3.30.420.10">
    <property type="entry name" value="Ribonuclease H-like superfamily/Ribonuclease H"/>
    <property type="match status" value="1"/>
</dbReference>
<dbReference type="WBParaSite" id="jg25893">
    <property type="protein sequence ID" value="jg25893"/>
    <property type="gene ID" value="jg25893"/>
</dbReference>
<reference evidence="2" key="1">
    <citation type="submission" date="2022-11" db="UniProtKB">
        <authorList>
            <consortium name="WormBaseParasite"/>
        </authorList>
    </citation>
    <scope>IDENTIFICATION</scope>
</reference>
<name>A0A915E2V4_9BILA</name>
<dbReference type="GO" id="GO:0003676">
    <property type="term" value="F:nucleic acid binding"/>
    <property type="evidence" value="ECO:0007669"/>
    <property type="project" value="InterPro"/>
</dbReference>
<dbReference type="AlphaFoldDB" id="A0A915E2V4"/>
<accession>A0A915E2V4</accession>
<dbReference type="InterPro" id="IPR036397">
    <property type="entry name" value="RNaseH_sf"/>
</dbReference>
<protein>
    <submittedName>
        <fullName evidence="2">Transposase</fullName>
    </submittedName>
</protein>
<dbReference type="Proteomes" id="UP000887574">
    <property type="component" value="Unplaced"/>
</dbReference>
<evidence type="ECO:0000313" key="1">
    <source>
        <dbReference type="Proteomes" id="UP000887574"/>
    </source>
</evidence>
<evidence type="ECO:0000313" key="2">
    <source>
        <dbReference type="WBParaSite" id="jg25893"/>
    </source>
</evidence>
<sequence>MKKKFNLDGPDGFTGYWRDLRKEPKYFSKRNFGGGSVMVWGAFSSLGKLELQFISTKMDAREYQEVRSHSLMPYLHSHCRQKLGYQQDNAGVHVSRNRRRSDPQFVSMMECFQEQGVKLLKWPSVSPDLNPMENL</sequence>
<proteinExistence type="predicted"/>
<organism evidence="1 2">
    <name type="scientific">Ditylenchus dipsaci</name>
    <dbReference type="NCBI Taxonomy" id="166011"/>
    <lineage>
        <taxon>Eukaryota</taxon>
        <taxon>Metazoa</taxon>
        <taxon>Ecdysozoa</taxon>
        <taxon>Nematoda</taxon>
        <taxon>Chromadorea</taxon>
        <taxon>Rhabditida</taxon>
        <taxon>Tylenchina</taxon>
        <taxon>Tylenchomorpha</taxon>
        <taxon>Sphaerularioidea</taxon>
        <taxon>Anguinidae</taxon>
        <taxon>Anguininae</taxon>
        <taxon>Ditylenchus</taxon>
    </lineage>
</organism>